<dbReference type="RefSeq" id="WP_238745480.1">
    <property type="nucleotide sequence ID" value="NZ_JAKOOW010000006.1"/>
</dbReference>
<name>A0ABS9NKG3_9NEIS</name>
<protein>
    <submittedName>
        <fullName evidence="1">DNA polymerase III subunit delta</fullName>
        <ecNumber evidence="1">2.7.7.7</ecNumber>
    </submittedName>
</protein>
<keyword evidence="1" id="KW-0548">Nucleotidyltransferase</keyword>
<sequence length="330" mass="37458">MIYPWHRNAWRQLAEHWQQQPNAWLLAGRENTGKTEFARSLAQALLCEKPQADHSACGHCPSCHLFEQDSHPDFYLLEPDQTEGESGARRLQQIKIDAVRAILEPLTHSSLRGNRRVVMIAPAESMNLQAANALLKMLEEPPEAVVFLLVSHQRDRLLPTIRSRCRQLALPLPAHEQALAFLRERRGGGEEAAEAELAFHGGAPLFDEPEDWAPLRRQLLDFLAAPRLLAALDYAAEFDRHKQPLALLLEWLHKWLADMALAQHRLPPLYYPARADALSAAAAKAAPDALFGFADRLNRLLPYGRHSLNVRLQTEALLSEYLMLFQRKKR</sequence>
<keyword evidence="2" id="KW-1185">Reference proteome</keyword>
<dbReference type="Gene3D" id="3.40.50.300">
    <property type="entry name" value="P-loop containing nucleotide triphosphate hydrolases"/>
    <property type="match status" value="1"/>
</dbReference>
<proteinExistence type="predicted"/>
<accession>A0ABS9NKG3</accession>
<evidence type="ECO:0000313" key="2">
    <source>
        <dbReference type="Proteomes" id="UP001298424"/>
    </source>
</evidence>
<dbReference type="EC" id="2.7.7.7" evidence="1"/>
<dbReference type="PANTHER" id="PTHR11669:SF8">
    <property type="entry name" value="DNA POLYMERASE III SUBUNIT DELTA"/>
    <property type="match status" value="1"/>
</dbReference>
<dbReference type="GO" id="GO:0003887">
    <property type="term" value="F:DNA-directed DNA polymerase activity"/>
    <property type="evidence" value="ECO:0007669"/>
    <property type="project" value="UniProtKB-EC"/>
</dbReference>
<reference evidence="1 2" key="1">
    <citation type="submission" date="2022-02" db="EMBL/GenBank/DDBJ databases">
        <title>Genome sequence data of Kingella unionensis sp. nov. strain CICC 24913 (CCUG 75125).</title>
        <authorList>
            <person name="Xiao M."/>
        </authorList>
    </citation>
    <scope>NUCLEOTIDE SEQUENCE [LARGE SCALE GENOMIC DNA]</scope>
    <source>
        <strain evidence="1 2">CICC 24913</strain>
    </source>
</reference>
<dbReference type="SUPFAM" id="SSF52540">
    <property type="entry name" value="P-loop containing nucleoside triphosphate hydrolases"/>
    <property type="match status" value="1"/>
</dbReference>
<dbReference type="Pfam" id="PF13177">
    <property type="entry name" value="DNA_pol3_delta2"/>
    <property type="match status" value="1"/>
</dbReference>
<dbReference type="EMBL" id="JAKOOW010000006">
    <property type="protein sequence ID" value="MCG6503278.1"/>
    <property type="molecule type" value="Genomic_DNA"/>
</dbReference>
<dbReference type="Proteomes" id="UP001298424">
    <property type="component" value="Unassembled WGS sequence"/>
</dbReference>
<evidence type="ECO:0000313" key="1">
    <source>
        <dbReference type="EMBL" id="MCG6503278.1"/>
    </source>
</evidence>
<organism evidence="1 2">
    <name type="scientific">Kingella pumchi</name>
    <dbReference type="NCBI Taxonomy" id="2779506"/>
    <lineage>
        <taxon>Bacteria</taxon>
        <taxon>Pseudomonadati</taxon>
        <taxon>Pseudomonadota</taxon>
        <taxon>Betaproteobacteria</taxon>
        <taxon>Neisseriales</taxon>
        <taxon>Neisseriaceae</taxon>
        <taxon>Kingella</taxon>
    </lineage>
</organism>
<dbReference type="InterPro" id="IPR050238">
    <property type="entry name" value="DNA_Rep/Repair_Clamp_Loader"/>
</dbReference>
<keyword evidence="1" id="KW-0808">Transferase</keyword>
<gene>
    <name evidence="1" type="primary">holB</name>
    <name evidence="1" type="ORF">MB824_02035</name>
</gene>
<dbReference type="InterPro" id="IPR004622">
    <property type="entry name" value="DNA_pol_HolB"/>
</dbReference>
<dbReference type="InterPro" id="IPR027417">
    <property type="entry name" value="P-loop_NTPase"/>
</dbReference>
<comment type="caution">
    <text evidence="1">The sequence shown here is derived from an EMBL/GenBank/DDBJ whole genome shotgun (WGS) entry which is preliminary data.</text>
</comment>
<dbReference type="PANTHER" id="PTHR11669">
    <property type="entry name" value="REPLICATION FACTOR C / DNA POLYMERASE III GAMMA-TAU SUBUNIT"/>
    <property type="match status" value="1"/>
</dbReference>
<dbReference type="NCBIfam" id="TIGR00678">
    <property type="entry name" value="holB"/>
    <property type="match status" value="1"/>
</dbReference>